<evidence type="ECO:0000259" key="1">
    <source>
        <dbReference type="Pfam" id="PF01370"/>
    </source>
</evidence>
<accession>A0ABT9PYC3</accession>
<dbReference type="InterPro" id="IPR036291">
    <property type="entry name" value="NAD(P)-bd_dom_sf"/>
</dbReference>
<dbReference type="EMBL" id="JAUSRF010000014">
    <property type="protein sequence ID" value="MDP9839225.1"/>
    <property type="molecule type" value="Genomic_DNA"/>
</dbReference>
<dbReference type="InterPro" id="IPR050177">
    <property type="entry name" value="Lipid_A_modif_metabolic_enz"/>
</dbReference>
<evidence type="ECO:0000313" key="3">
    <source>
        <dbReference type="Proteomes" id="UP001241472"/>
    </source>
</evidence>
<dbReference type="EC" id="5.1.3.2" evidence="2"/>
<dbReference type="Gene3D" id="3.40.50.720">
    <property type="entry name" value="NAD(P)-binding Rossmann-like Domain"/>
    <property type="match status" value="1"/>
</dbReference>
<name>A0ABT9PYC3_9HYPH</name>
<dbReference type="Proteomes" id="UP001241472">
    <property type="component" value="Unassembled WGS sequence"/>
</dbReference>
<dbReference type="SUPFAM" id="SSF51735">
    <property type="entry name" value="NAD(P)-binding Rossmann-fold domains"/>
    <property type="match status" value="1"/>
</dbReference>
<dbReference type="InterPro" id="IPR001509">
    <property type="entry name" value="Epimerase_deHydtase"/>
</dbReference>
<organism evidence="2 3">
    <name type="scientific">Neorhizobium huautlense</name>
    <dbReference type="NCBI Taxonomy" id="67774"/>
    <lineage>
        <taxon>Bacteria</taxon>
        <taxon>Pseudomonadati</taxon>
        <taxon>Pseudomonadota</taxon>
        <taxon>Alphaproteobacteria</taxon>
        <taxon>Hyphomicrobiales</taxon>
        <taxon>Rhizobiaceae</taxon>
        <taxon>Rhizobium/Agrobacterium group</taxon>
        <taxon>Neorhizobium</taxon>
    </lineage>
</organism>
<reference evidence="2 3" key="1">
    <citation type="submission" date="2023-07" db="EMBL/GenBank/DDBJ databases">
        <title>Sorghum-associated microbial communities from plants grown in Nebraska, USA.</title>
        <authorList>
            <person name="Schachtman D."/>
        </authorList>
    </citation>
    <scope>NUCLEOTIDE SEQUENCE [LARGE SCALE GENOMIC DNA]</scope>
    <source>
        <strain evidence="2 3">DS1307</strain>
    </source>
</reference>
<keyword evidence="3" id="KW-1185">Reference proteome</keyword>
<keyword evidence="2" id="KW-0413">Isomerase</keyword>
<comment type="caution">
    <text evidence="2">The sequence shown here is derived from an EMBL/GenBank/DDBJ whole genome shotgun (WGS) entry which is preliminary data.</text>
</comment>
<dbReference type="RefSeq" id="WP_306837692.1">
    <property type="nucleotide sequence ID" value="NZ_JAUSRF010000014.1"/>
</dbReference>
<dbReference type="PANTHER" id="PTHR43245:SF58">
    <property type="entry name" value="BLL5923 PROTEIN"/>
    <property type="match status" value="1"/>
</dbReference>
<sequence length="313" mass="34167">MILLTGGNGFIGRALVACLEKRGLAFRVTSRNASPGCVAIGDIRSVTDWSLPLRNIDVVIHLAGRAHVLKDEPDSAAAFMSVNVDATMSLARQAATRGVKRFIFVSSVKAGGAYSRTRQPLMADDMAMPADDYGRSKLEAERQLFALGRETGMEIVVIRPPLVYGPGAPANFALLLKWAGSGLPSPFGSVRNSRSLIYVDNLCDVLVRVIDHPHAANQIFLVSDGADFSTVELFSRLARLQGKKPLNLPIPLPVLNGILQLIGKSQYRERLLTNLQVDIGKTCRLLHWMPPVSPEAGMRVTVEYFGGRVHERR</sequence>
<dbReference type="PANTHER" id="PTHR43245">
    <property type="entry name" value="BIFUNCTIONAL POLYMYXIN RESISTANCE PROTEIN ARNA"/>
    <property type="match status" value="1"/>
</dbReference>
<protein>
    <submittedName>
        <fullName evidence="2">UDP-glucose 4-epimerase</fullName>
        <ecNumber evidence="2">5.1.3.2</ecNumber>
    </submittedName>
</protein>
<evidence type="ECO:0000313" key="2">
    <source>
        <dbReference type="EMBL" id="MDP9839225.1"/>
    </source>
</evidence>
<feature type="domain" description="NAD-dependent epimerase/dehydratase" evidence="1">
    <location>
        <begin position="2"/>
        <end position="219"/>
    </location>
</feature>
<gene>
    <name evidence="2" type="ORF">J2T09_004000</name>
</gene>
<proteinExistence type="predicted"/>
<dbReference type="Pfam" id="PF01370">
    <property type="entry name" value="Epimerase"/>
    <property type="match status" value="1"/>
</dbReference>
<dbReference type="GO" id="GO:0003978">
    <property type="term" value="F:UDP-glucose 4-epimerase activity"/>
    <property type="evidence" value="ECO:0007669"/>
    <property type="project" value="UniProtKB-EC"/>
</dbReference>